<name>A0AAV7DMS6_ENGPU</name>
<dbReference type="PROSITE" id="PS01282">
    <property type="entry name" value="BIR_REPEAT_1"/>
    <property type="match status" value="1"/>
</dbReference>
<dbReference type="InterPro" id="IPR040535">
    <property type="entry name" value="NLRC4_HD"/>
</dbReference>
<keyword evidence="2" id="KW-0479">Metal-binding</keyword>
<dbReference type="GO" id="GO:0072557">
    <property type="term" value="C:IPAF inflammasome complex"/>
    <property type="evidence" value="ECO:0007669"/>
    <property type="project" value="TreeGrafter"/>
</dbReference>
<evidence type="ECO:0000256" key="5">
    <source>
        <dbReference type="ARBA" id="ARBA00022833"/>
    </source>
</evidence>
<keyword evidence="1" id="KW-0053">Apoptosis</keyword>
<dbReference type="GO" id="GO:0070269">
    <property type="term" value="P:pyroptotic inflammatory response"/>
    <property type="evidence" value="ECO:0007669"/>
    <property type="project" value="TreeGrafter"/>
</dbReference>
<evidence type="ECO:0000256" key="6">
    <source>
        <dbReference type="ARBA" id="ARBA00022840"/>
    </source>
</evidence>
<reference evidence="8" key="1">
    <citation type="thesis" date="2020" institute="ProQuest LLC" country="789 East Eisenhower Parkway, Ann Arbor, MI, USA">
        <title>Comparative Genomics and Chromosome Evolution.</title>
        <authorList>
            <person name="Mudd A.B."/>
        </authorList>
    </citation>
    <scope>NUCLEOTIDE SEQUENCE</scope>
    <source>
        <strain evidence="8">237g6f4</strain>
        <tissue evidence="8">Blood</tissue>
    </source>
</reference>
<dbReference type="PANTHER" id="PTHR46914">
    <property type="entry name" value="BACULOVIRAL IAP REPEAT-CONTAINING PROTEIN 1"/>
    <property type="match status" value="1"/>
</dbReference>
<dbReference type="Gene3D" id="1.10.1170.10">
    <property type="entry name" value="Inhibitor Of Apoptosis Protein (2mihbC-IAP-1), Chain A"/>
    <property type="match status" value="2"/>
</dbReference>
<evidence type="ECO:0000259" key="7">
    <source>
        <dbReference type="PROSITE" id="PS50837"/>
    </source>
</evidence>
<dbReference type="Gene3D" id="3.80.10.10">
    <property type="entry name" value="Ribonuclease Inhibitor"/>
    <property type="match status" value="1"/>
</dbReference>
<dbReference type="PANTHER" id="PTHR46914:SF1">
    <property type="entry name" value="BACULOVIRAL IAP REPEAT-CONTAINING PROTEIN 1"/>
    <property type="match status" value="1"/>
</dbReference>
<evidence type="ECO:0000256" key="2">
    <source>
        <dbReference type="ARBA" id="ARBA00022723"/>
    </source>
</evidence>
<dbReference type="Pfam" id="PF00653">
    <property type="entry name" value="BIR"/>
    <property type="match status" value="2"/>
</dbReference>
<dbReference type="Gene3D" id="3.40.50.300">
    <property type="entry name" value="P-loop containing nucleotide triphosphate hydrolases"/>
    <property type="match status" value="1"/>
</dbReference>
<dbReference type="GO" id="GO:0016045">
    <property type="term" value="P:detection of bacterium"/>
    <property type="evidence" value="ECO:0007669"/>
    <property type="project" value="TreeGrafter"/>
</dbReference>
<keyword evidence="6" id="KW-0067">ATP-binding</keyword>
<evidence type="ECO:0000313" key="9">
    <source>
        <dbReference type="Proteomes" id="UP000824782"/>
    </source>
</evidence>
<dbReference type="Pfam" id="PF22524">
    <property type="entry name" value="WHD_Nlrc4"/>
    <property type="match status" value="1"/>
</dbReference>
<dbReference type="InterPro" id="IPR007111">
    <property type="entry name" value="NACHT_NTPase"/>
</dbReference>
<dbReference type="PROSITE" id="PS50837">
    <property type="entry name" value="NACHT"/>
    <property type="match status" value="1"/>
</dbReference>
<dbReference type="CDD" id="cd00022">
    <property type="entry name" value="BIR"/>
    <property type="match status" value="2"/>
</dbReference>
<dbReference type="InterPro" id="IPR053882">
    <property type="entry name" value="Nlrc4-like_WHD"/>
</dbReference>
<dbReference type="EMBL" id="WNYA01000001">
    <property type="protein sequence ID" value="KAG8598496.1"/>
    <property type="molecule type" value="Genomic_DNA"/>
</dbReference>
<dbReference type="InterPro" id="IPR032675">
    <property type="entry name" value="LRR_dom_sf"/>
</dbReference>
<organism evidence="8 9">
    <name type="scientific">Engystomops pustulosus</name>
    <name type="common">Tungara frog</name>
    <name type="synonym">Physalaemus pustulosus</name>
    <dbReference type="NCBI Taxonomy" id="76066"/>
    <lineage>
        <taxon>Eukaryota</taxon>
        <taxon>Metazoa</taxon>
        <taxon>Chordata</taxon>
        <taxon>Craniata</taxon>
        <taxon>Vertebrata</taxon>
        <taxon>Euteleostomi</taxon>
        <taxon>Amphibia</taxon>
        <taxon>Batrachia</taxon>
        <taxon>Anura</taxon>
        <taxon>Neobatrachia</taxon>
        <taxon>Hyloidea</taxon>
        <taxon>Leptodactylidae</taxon>
        <taxon>Leiuperinae</taxon>
        <taxon>Engystomops</taxon>
    </lineage>
</organism>
<dbReference type="GO" id="GO:0006915">
    <property type="term" value="P:apoptotic process"/>
    <property type="evidence" value="ECO:0007669"/>
    <property type="project" value="UniProtKB-KW"/>
</dbReference>
<dbReference type="Proteomes" id="UP000824782">
    <property type="component" value="Unassembled WGS sequence"/>
</dbReference>
<feature type="domain" description="NACHT" evidence="7">
    <location>
        <begin position="355"/>
        <end position="442"/>
    </location>
</feature>
<dbReference type="InterPro" id="IPR028789">
    <property type="entry name" value="Naip"/>
</dbReference>
<dbReference type="SUPFAM" id="SSF52047">
    <property type="entry name" value="RNI-like"/>
    <property type="match status" value="1"/>
</dbReference>
<keyword evidence="5" id="KW-0862">Zinc</keyword>
<dbReference type="GO" id="GO:0042742">
    <property type="term" value="P:defense response to bacterium"/>
    <property type="evidence" value="ECO:0007669"/>
    <property type="project" value="TreeGrafter"/>
</dbReference>
<dbReference type="InterPro" id="IPR027417">
    <property type="entry name" value="P-loop_NTPase"/>
</dbReference>
<evidence type="ECO:0000256" key="1">
    <source>
        <dbReference type="ARBA" id="ARBA00022703"/>
    </source>
</evidence>
<gene>
    <name evidence="8" type="ORF">GDO81_002634</name>
</gene>
<dbReference type="GO" id="GO:0043027">
    <property type="term" value="F:cysteine-type endopeptidase inhibitor activity involved in apoptotic process"/>
    <property type="evidence" value="ECO:0007669"/>
    <property type="project" value="InterPro"/>
</dbReference>
<accession>A0AAV7DMS6</accession>
<evidence type="ECO:0000313" key="8">
    <source>
        <dbReference type="EMBL" id="KAG8598496.1"/>
    </source>
</evidence>
<protein>
    <recommendedName>
        <fullName evidence="7">NACHT domain-containing protein</fullName>
    </recommendedName>
</protein>
<dbReference type="Pfam" id="PF05729">
    <property type="entry name" value="NACHT"/>
    <property type="match status" value="1"/>
</dbReference>
<dbReference type="Pfam" id="PF17889">
    <property type="entry name" value="NLRC4_HD"/>
    <property type="match status" value="1"/>
</dbReference>
<keyword evidence="4" id="KW-0547">Nucleotide-binding</keyword>
<keyword evidence="9" id="KW-1185">Reference proteome</keyword>
<comment type="caution">
    <text evidence="8">The sequence shown here is derived from an EMBL/GenBank/DDBJ whole genome shotgun (WGS) entry which is preliminary data.</text>
</comment>
<dbReference type="SUPFAM" id="SSF57924">
    <property type="entry name" value="Inhibitor of apoptosis (IAP) repeat"/>
    <property type="match status" value="2"/>
</dbReference>
<evidence type="ECO:0000256" key="4">
    <source>
        <dbReference type="ARBA" id="ARBA00022741"/>
    </source>
</evidence>
<dbReference type="SMART" id="SM00238">
    <property type="entry name" value="BIR"/>
    <property type="match status" value="2"/>
</dbReference>
<evidence type="ECO:0000256" key="3">
    <source>
        <dbReference type="ARBA" id="ARBA00022737"/>
    </source>
</evidence>
<dbReference type="InterPro" id="IPR001370">
    <property type="entry name" value="BIR_rpt"/>
</dbReference>
<dbReference type="GO" id="GO:0046872">
    <property type="term" value="F:metal ion binding"/>
    <property type="evidence" value="ECO:0007669"/>
    <property type="project" value="UniProtKB-KW"/>
</dbReference>
<dbReference type="GO" id="GO:0005524">
    <property type="term" value="F:ATP binding"/>
    <property type="evidence" value="ECO:0007669"/>
    <property type="project" value="UniProtKB-KW"/>
</dbReference>
<proteinExistence type="predicted"/>
<dbReference type="GO" id="GO:0043066">
    <property type="term" value="P:negative regulation of apoptotic process"/>
    <property type="evidence" value="ECO:0007669"/>
    <property type="project" value="InterPro"/>
</dbReference>
<dbReference type="PROSITE" id="PS50143">
    <property type="entry name" value="BIR_REPEAT_2"/>
    <property type="match status" value="2"/>
</dbReference>
<sequence length="1312" mass="148673">MDLKNISEFDVSHDGSLPSYISHIDLEKAVYKLEEHYRQIREQLPTQPNYSMRSEIKRLKSHWTQDPFSSWSPQELASAGFFRTGVENSSQCFCCGLVLCNHSLGATPMERHRKFNPSCAFIQGQDVGNIPIYDIRVKAKEIIPEDECIESMGNEQNRQQSYSHWPVYASINPSTLTEAGFFFTGKKDHVQCFSCGGCLGNWEENDDPWREHAKWLPECTFLQSRRTSDELQQYIRSYCGFVGSSFTHISKKSVTTETGDTGVSRLVEDSTRIGMKRSLDLITEQTRIQEKVDNLKKNLTEKYHDPTFCCTSPFGDSFALDLNSQFADISVMLKDIKNQSVQQLTLPDILSELNDITMIEGEANSGKTALLRKIAILWASGSCPILSRFSLVFYISLASTESHQTLSDIICQQLIGPSTSLTEESLGEITGKLKDKVLFLLDDYGVQDSTPKPVEELILKNPWNRLNLAVTVSTDKGRKLRQYARTIMSIQKFPLYSSIYLAKKLFPHDSKQIDTFIMELKLNENVPAIFQTPLMILAQCSCWIQYPDDNTTGDVHVFKEYVKYNISKFPNEYQAVSSQVSSCGELALQGLFKSQFNFTENDLRAADVDEDKAVRYGLLSKFTAQRFHPIYMFYNPSFQEFLAGKRLSELLESEKPEDLDKGLHYLHQINTFLKALGPYSYFLRYAARISPKSTLKIISYLFSLYGNPEALDCHLDSTEHLKQHPDLKNQEELFILTLRKFVAVDIDLVLTDSLTTFAIESAIESQCLPDCAPMILQFLTGKSLAFGVSLTTNNSAEKILSFIKKYPECISLLSSIKFTIGGEKQPTIPDYSKLEEASKRYGVPTVERDYAEAYLSLNDIKKENEKLGNRFAKFSSVFPSQIIIVDSIIDTFRSTAGYKVPVFKIKASEVTHDNFSNVDCEHFKVLFSISDRIELELNDCTDFVRLLAPAIEQHLGSFKKLCICYSHLTAEDQDLILKMSSLECLEIGCNDGKNYPEDLIRGIHNLGNLTEVTIYVMQNIEVLDHLPIEFVRLGHMKKLAFGCIGSSNGSIKFVPIIKHFAHLEILHLSLHHYEDFSGLMKSVSSCKKLIALSFYGSILWQDDMTVLAGEIKNFTSLKILNLDRQFIFGKESAEKFAVSLGSLIHLEKLWLPIGEGMALAAELIIEQLALLPNLQVLVIKIFLDDASITLLGKVASNGFLKRICHLELPCHSRITESGWTSFFQTAADMPDLSYLNVTRVYTNSIKTHATTVTSFVRFVSRMPSLITIFMHGWQLDKDDLGMFNNMKEKHPQSKSLELMWQIPVHGTPTIED</sequence>
<keyword evidence="3" id="KW-0677">Repeat</keyword>